<feature type="region of interest" description="Disordered" evidence="1">
    <location>
        <begin position="1"/>
        <end position="38"/>
    </location>
</feature>
<dbReference type="AlphaFoldDB" id="F6XN88"/>
<organism evidence="2 3">
    <name type="scientific">Ciona intestinalis</name>
    <name type="common">Transparent sea squirt</name>
    <name type="synonym">Ascidia intestinalis</name>
    <dbReference type="NCBI Taxonomy" id="7719"/>
    <lineage>
        <taxon>Eukaryota</taxon>
        <taxon>Metazoa</taxon>
        <taxon>Chordata</taxon>
        <taxon>Tunicata</taxon>
        <taxon>Ascidiacea</taxon>
        <taxon>Phlebobranchia</taxon>
        <taxon>Cionidae</taxon>
        <taxon>Ciona</taxon>
    </lineage>
</organism>
<evidence type="ECO:0000313" key="3">
    <source>
        <dbReference type="Proteomes" id="UP000008144"/>
    </source>
</evidence>
<dbReference type="EMBL" id="EAAA01001945">
    <property type="status" value="NOT_ANNOTATED_CDS"/>
    <property type="molecule type" value="Genomic_DNA"/>
</dbReference>
<dbReference type="Ensembl" id="ENSCINT00000025136.1">
    <property type="protein sequence ID" value="ENSCINP00000024890.1"/>
    <property type="gene ID" value="ENSCING00000013584.1"/>
</dbReference>
<reference evidence="2" key="4">
    <citation type="submission" date="2025-09" db="UniProtKB">
        <authorList>
            <consortium name="Ensembl"/>
        </authorList>
    </citation>
    <scope>IDENTIFICATION</scope>
</reference>
<evidence type="ECO:0000256" key="1">
    <source>
        <dbReference type="SAM" id="MobiDB-lite"/>
    </source>
</evidence>
<evidence type="ECO:0000313" key="2">
    <source>
        <dbReference type="Ensembl" id="ENSCINP00000024890.1"/>
    </source>
</evidence>
<dbReference type="InParanoid" id="F6XN88"/>
<dbReference type="HOGENOM" id="CLU_3337745_0_0_1"/>
<proteinExistence type="predicted"/>
<reference evidence="3" key="1">
    <citation type="journal article" date="2002" name="Science">
        <title>The draft genome of Ciona intestinalis: insights into chordate and vertebrate origins.</title>
        <authorList>
            <person name="Dehal P."/>
            <person name="Satou Y."/>
            <person name="Campbell R.K."/>
            <person name="Chapman J."/>
            <person name="Degnan B."/>
            <person name="De Tomaso A."/>
            <person name="Davidson B."/>
            <person name="Di Gregorio A."/>
            <person name="Gelpke M."/>
            <person name="Goodstein D.M."/>
            <person name="Harafuji N."/>
            <person name="Hastings K.E."/>
            <person name="Ho I."/>
            <person name="Hotta K."/>
            <person name="Huang W."/>
            <person name="Kawashima T."/>
            <person name="Lemaire P."/>
            <person name="Martinez D."/>
            <person name="Meinertzhagen I.A."/>
            <person name="Necula S."/>
            <person name="Nonaka M."/>
            <person name="Putnam N."/>
            <person name="Rash S."/>
            <person name="Saiga H."/>
            <person name="Satake M."/>
            <person name="Terry A."/>
            <person name="Yamada L."/>
            <person name="Wang H.G."/>
            <person name="Awazu S."/>
            <person name="Azumi K."/>
            <person name="Boore J."/>
            <person name="Branno M."/>
            <person name="Chin-Bow S."/>
            <person name="DeSantis R."/>
            <person name="Doyle S."/>
            <person name="Francino P."/>
            <person name="Keys D.N."/>
            <person name="Haga S."/>
            <person name="Hayashi H."/>
            <person name="Hino K."/>
            <person name="Imai K.S."/>
            <person name="Inaba K."/>
            <person name="Kano S."/>
            <person name="Kobayashi K."/>
            <person name="Kobayashi M."/>
            <person name="Lee B.I."/>
            <person name="Makabe K.W."/>
            <person name="Manohar C."/>
            <person name="Matassi G."/>
            <person name="Medina M."/>
            <person name="Mochizuki Y."/>
            <person name="Mount S."/>
            <person name="Morishita T."/>
            <person name="Miura S."/>
            <person name="Nakayama A."/>
            <person name="Nishizaka S."/>
            <person name="Nomoto H."/>
            <person name="Ohta F."/>
            <person name="Oishi K."/>
            <person name="Rigoutsos I."/>
            <person name="Sano M."/>
            <person name="Sasaki A."/>
            <person name="Sasakura Y."/>
            <person name="Shoguchi E."/>
            <person name="Shin-i T."/>
            <person name="Spagnuolo A."/>
            <person name="Stainier D."/>
            <person name="Suzuki M.M."/>
            <person name="Tassy O."/>
            <person name="Takatori N."/>
            <person name="Tokuoka M."/>
            <person name="Yagi K."/>
            <person name="Yoshizaki F."/>
            <person name="Wada S."/>
            <person name="Zhang C."/>
            <person name="Hyatt P.D."/>
            <person name="Larimer F."/>
            <person name="Detter C."/>
            <person name="Doggett N."/>
            <person name="Glavina T."/>
            <person name="Hawkins T."/>
            <person name="Richardson P."/>
            <person name="Lucas S."/>
            <person name="Kohara Y."/>
            <person name="Levine M."/>
            <person name="Satoh N."/>
            <person name="Rokhsar D.S."/>
        </authorList>
    </citation>
    <scope>NUCLEOTIDE SEQUENCE [LARGE SCALE GENOMIC DNA]</scope>
</reference>
<keyword evidence="3" id="KW-1185">Reference proteome</keyword>
<feature type="compositionally biased region" description="Basic and acidic residues" evidence="1">
    <location>
        <begin position="1"/>
        <end position="14"/>
    </location>
</feature>
<accession>F6XN88</accession>
<reference evidence="2" key="2">
    <citation type="journal article" date="2008" name="Genome Biol.">
        <title>Improved genome assembly and evidence-based global gene model set for the chordate Ciona intestinalis: new insight into intron and operon populations.</title>
        <authorList>
            <person name="Satou Y."/>
            <person name="Mineta K."/>
            <person name="Ogasawara M."/>
            <person name="Sasakura Y."/>
            <person name="Shoguchi E."/>
            <person name="Ueno K."/>
            <person name="Yamada L."/>
            <person name="Matsumoto J."/>
            <person name="Wasserscheid J."/>
            <person name="Dewar K."/>
            <person name="Wiley G.B."/>
            <person name="Macmil S.L."/>
            <person name="Roe B.A."/>
            <person name="Zeller R.W."/>
            <person name="Hastings K.E."/>
            <person name="Lemaire P."/>
            <person name="Lindquist E."/>
            <person name="Endo T."/>
            <person name="Hotta K."/>
            <person name="Inaba K."/>
        </authorList>
    </citation>
    <scope>NUCLEOTIDE SEQUENCE [LARGE SCALE GENOMIC DNA]</scope>
    <source>
        <strain evidence="2">wild type</strain>
    </source>
</reference>
<name>F6XN88_CIOIN</name>
<sequence>MVELKRPSEEELRQSLKSSPPKNAHEKARARSTSKPLP</sequence>
<dbReference type="Proteomes" id="UP000008144">
    <property type="component" value="Chromosome 4"/>
</dbReference>
<reference evidence="2" key="3">
    <citation type="submission" date="2025-08" db="UniProtKB">
        <authorList>
            <consortium name="Ensembl"/>
        </authorList>
    </citation>
    <scope>IDENTIFICATION</scope>
</reference>
<protein>
    <submittedName>
        <fullName evidence="2">Uncharacterized protein</fullName>
    </submittedName>
</protein>